<dbReference type="Proteomes" id="UP000195569">
    <property type="component" value="Unassembled WGS sequence"/>
</dbReference>
<keyword evidence="2" id="KW-1185">Reference proteome</keyword>
<evidence type="ECO:0000313" key="2">
    <source>
        <dbReference type="Proteomes" id="UP000195569"/>
    </source>
</evidence>
<dbReference type="EMBL" id="CYGY02000019">
    <property type="protein sequence ID" value="SIT38777.1"/>
    <property type="molecule type" value="Genomic_DNA"/>
</dbReference>
<sequence>MTRANRKGYPTNVSDEEWSFAAPYLMLMNVSAPQRKYELREMFNALRWIARARCAQANVAQ</sequence>
<gene>
    <name evidence="1" type="ORF">BN2476_190010</name>
</gene>
<dbReference type="PANTHER" id="PTHR30007">
    <property type="entry name" value="PHP DOMAIN PROTEIN"/>
    <property type="match status" value="1"/>
</dbReference>
<proteinExistence type="predicted"/>
<name>A0A1N7RUL0_9BURK</name>
<evidence type="ECO:0000313" key="1">
    <source>
        <dbReference type="EMBL" id="SIT38777.1"/>
    </source>
</evidence>
<accession>A0A1N7RUL0</accession>
<organism evidence="1 2">
    <name type="scientific">Paraburkholderia piptadeniae</name>
    <dbReference type="NCBI Taxonomy" id="1701573"/>
    <lineage>
        <taxon>Bacteria</taxon>
        <taxon>Pseudomonadati</taxon>
        <taxon>Pseudomonadota</taxon>
        <taxon>Betaproteobacteria</taxon>
        <taxon>Burkholderiales</taxon>
        <taxon>Burkholderiaceae</taxon>
        <taxon>Paraburkholderia</taxon>
    </lineage>
</organism>
<reference evidence="1" key="1">
    <citation type="submission" date="2016-12" db="EMBL/GenBank/DDBJ databases">
        <authorList>
            <person name="Moulin L."/>
        </authorList>
    </citation>
    <scope>NUCLEOTIDE SEQUENCE [LARGE SCALE GENOMIC DNA]</scope>
    <source>
        <strain evidence="1">STM 7183</strain>
    </source>
</reference>
<protein>
    <recommendedName>
        <fullName evidence="3">Transposase</fullName>
    </recommendedName>
</protein>
<dbReference type="AlphaFoldDB" id="A0A1N7RUL0"/>
<comment type="caution">
    <text evidence="1">The sequence shown here is derived from an EMBL/GenBank/DDBJ whole genome shotgun (WGS) entry which is preliminary data.</text>
</comment>
<dbReference type="PANTHER" id="PTHR30007:SF0">
    <property type="entry name" value="TRANSPOSASE"/>
    <property type="match status" value="1"/>
</dbReference>
<evidence type="ECO:0008006" key="3">
    <source>
        <dbReference type="Google" id="ProtNLM"/>
    </source>
</evidence>